<dbReference type="EMBL" id="CP093442">
    <property type="protein sequence ID" value="UOF02663.1"/>
    <property type="molecule type" value="Genomic_DNA"/>
</dbReference>
<keyword evidence="4" id="KW-1185">Reference proteome</keyword>
<evidence type="ECO:0000256" key="2">
    <source>
        <dbReference type="SAM" id="SignalP"/>
    </source>
</evidence>
<name>A0ABY4CCG4_9BACT</name>
<sequence length="379" mass="42062">MKAFLVLVLLFCSHSFAESNTAKSCEVIHPQGLVWGAPAQYSWSGGCISGKAHGYGWYKFSLANDGYANSTVELLTEFKNGVEQNNYYYVKMLTDDAVTFEGYAQFGGFQVDEKSCLQSPACAQVQDVVKNGVRPPLPPAPPAPPADPNPEVPETPETPEEPEDGDDWEYGRYKKGKNCLGQADNSGEQGGGDLSDLKAEFPHAVRRATECLFHLVDTEHDGSSYKKQTILDSMNQFSNYFPVYVRHICQRNRVVQYTCEEDQYSMALNVLGYVYYYGYSVTELLKNYHDNYRPLGEQCENASSNGEFNNCWGAQIQKLVNFIAKNHPNGAKNGSVAFDALASALAHATAGGGSAYTADYLDLYEHLMWFVLDVSKTNY</sequence>
<dbReference type="Proteomes" id="UP000830116">
    <property type="component" value="Chromosome"/>
</dbReference>
<feature type="compositionally biased region" description="Acidic residues" evidence="1">
    <location>
        <begin position="157"/>
        <end position="168"/>
    </location>
</feature>
<organism evidence="3 4">
    <name type="scientific">Bdellovibrio reynosensis</name>
    <dbReference type="NCBI Taxonomy" id="2835041"/>
    <lineage>
        <taxon>Bacteria</taxon>
        <taxon>Pseudomonadati</taxon>
        <taxon>Bdellovibrionota</taxon>
        <taxon>Bdellovibrionia</taxon>
        <taxon>Bdellovibrionales</taxon>
        <taxon>Pseudobdellovibrionaceae</taxon>
        <taxon>Bdellovibrio</taxon>
    </lineage>
</organism>
<reference evidence="3" key="1">
    <citation type="submission" date="2022-03" db="EMBL/GenBank/DDBJ databases">
        <title>Genome Identification and Characterization of new species Bdellovibrio reynosense LBG001 sp. nov. from a Mexico soil sample.</title>
        <authorList>
            <person name="Camilli A."/>
            <person name="Ajao Y."/>
            <person name="Guo X."/>
        </authorList>
    </citation>
    <scope>NUCLEOTIDE SEQUENCE</scope>
    <source>
        <strain evidence="3">LBG001</strain>
    </source>
</reference>
<feature type="compositionally biased region" description="Pro residues" evidence="1">
    <location>
        <begin position="135"/>
        <end position="153"/>
    </location>
</feature>
<feature type="region of interest" description="Disordered" evidence="1">
    <location>
        <begin position="132"/>
        <end position="171"/>
    </location>
</feature>
<accession>A0ABY4CCG4</accession>
<evidence type="ECO:0000256" key="1">
    <source>
        <dbReference type="SAM" id="MobiDB-lite"/>
    </source>
</evidence>
<evidence type="ECO:0000313" key="4">
    <source>
        <dbReference type="Proteomes" id="UP000830116"/>
    </source>
</evidence>
<feature type="chain" id="PRO_5045896538" evidence="2">
    <location>
        <begin position="18"/>
        <end position="379"/>
    </location>
</feature>
<feature type="signal peptide" evidence="2">
    <location>
        <begin position="1"/>
        <end position="17"/>
    </location>
</feature>
<dbReference type="RefSeq" id="WP_243540404.1">
    <property type="nucleotide sequence ID" value="NZ_CP093442.1"/>
</dbReference>
<gene>
    <name evidence="3" type="ORF">MNR06_06835</name>
</gene>
<proteinExistence type="predicted"/>
<evidence type="ECO:0000313" key="3">
    <source>
        <dbReference type="EMBL" id="UOF02663.1"/>
    </source>
</evidence>
<keyword evidence="2" id="KW-0732">Signal</keyword>
<protein>
    <submittedName>
        <fullName evidence="3">Uncharacterized protein</fullName>
    </submittedName>
</protein>